<name>A0AAW4NQR8_9BACT</name>
<keyword evidence="1" id="KW-0472">Membrane</keyword>
<dbReference type="InterPro" id="IPR026841">
    <property type="entry name" value="Aur1/Ipt1"/>
</dbReference>
<evidence type="ECO:0000256" key="1">
    <source>
        <dbReference type="SAM" id="Phobius"/>
    </source>
</evidence>
<dbReference type="Pfam" id="PF14378">
    <property type="entry name" value="PAP2_3"/>
    <property type="match status" value="1"/>
</dbReference>
<organism evidence="3 4">
    <name type="scientific">Segatella salivae</name>
    <dbReference type="NCBI Taxonomy" id="228604"/>
    <lineage>
        <taxon>Bacteria</taxon>
        <taxon>Pseudomonadati</taxon>
        <taxon>Bacteroidota</taxon>
        <taxon>Bacteroidia</taxon>
        <taxon>Bacteroidales</taxon>
        <taxon>Prevotellaceae</taxon>
        <taxon>Segatella</taxon>
    </lineage>
</organism>
<feature type="transmembrane region" description="Helical" evidence="1">
    <location>
        <begin position="305"/>
        <end position="323"/>
    </location>
</feature>
<dbReference type="GO" id="GO:0016020">
    <property type="term" value="C:membrane"/>
    <property type="evidence" value="ECO:0007669"/>
    <property type="project" value="UniProtKB-SubCell"/>
</dbReference>
<gene>
    <name evidence="3" type="ORF">KZY68_01760</name>
</gene>
<dbReference type="RefSeq" id="WP_219427006.1">
    <property type="nucleotide sequence ID" value="NZ_JABZVO010000019.1"/>
</dbReference>
<protein>
    <submittedName>
        <fullName evidence="3">Phosphatase PAP2 family protein</fullName>
    </submittedName>
</protein>
<accession>A0AAW4NQR8</accession>
<feature type="transmembrane region" description="Helical" evidence="1">
    <location>
        <begin position="174"/>
        <end position="192"/>
    </location>
</feature>
<reference evidence="3" key="1">
    <citation type="submission" date="2021-07" db="EMBL/GenBank/DDBJ databases">
        <title>Genomic diversity and antimicrobial resistance of Prevotella spp. isolated from chronic lung disease airways.</title>
        <authorList>
            <person name="Webb K.A."/>
            <person name="Olagoke O.S."/>
            <person name="Baird T."/>
            <person name="Neill J."/>
            <person name="Pham A."/>
            <person name="Wells T.J."/>
            <person name="Ramsay K.A."/>
            <person name="Bell S.C."/>
            <person name="Sarovich D.S."/>
            <person name="Price E.P."/>
        </authorList>
    </citation>
    <scope>NUCLEOTIDE SEQUENCE</scope>
    <source>
        <strain evidence="3">SCHI0047.S.3</strain>
    </source>
</reference>
<dbReference type="EMBL" id="JAHXRF010000002">
    <property type="protein sequence ID" value="MBW4864764.1"/>
    <property type="molecule type" value="Genomic_DNA"/>
</dbReference>
<comment type="caution">
    <text evidence="3">The sequence shown here is derived from an EMBL/GenBank/DDBJ whole genome shotgun (WGS) entry which is preliminary data.</text>
</comment>
<evidence type="ECO:0000259" key="2">
    <source>
        <dbReference type="Pfam" id="PF14378"/>
    </source>
</evidence>
<evidence type="ECO:0000313" key="4">
    <source>
        <dbReference type="Proteomes" id="UP001196873"/>
    </source>
</evidence>
<feature type="transmembrane region" description="Helical" evidence="1">
    <location>
        <begin position="29"/>
        <end position="46"/>
    </location>
</feature>
<feature type="domain" description="Inositolphosphotransferase Aur1/Ipt1" evidence="2">
    <location>
        <begin position="138"/>
        <end position="317"/>
    </location>
</feature>
<feature type="transmembrane region" description="Helical" evidence="1">
    <location>
        <begin position="279"/>
        <end position="299"/>
    </location>
</feature>
<evidence type="ECO:0000313" key="3">
    <source>
        <dbReference type="EMBL" id="MBW4864764.1"/>
    </source>
</evidence>
<sequence length="337" mass="38469">MVKRRNKNTFTWPWQGEGWQAEHKSLMPFEWVVIAYIAFTLLIVLFTSTKLTNPETMIWERVRVGATIIALWIVYRLLPCRFTMFVRVAAQMGMLAWWYPDTYEINRMFPNLDHVFATWEQQLFGFQPALEFARAFPSPIVSELMDCGYVSYFPMIAVVTLYYFFKRYEDFGKAAFIILGAFFSYYVIFDLLPVAGPTFYYKAIGLHNAAHGIFPNVGDYFNSHQACLPSPGDVHGIFYNLVEDAKAAGERPTAAFPSSHVGVSTICMLLAWRSGNRKLLFTLLPFYVFLCMATVYIQAHYAIDAIAGLITGVALYAVLNFISNRISTPGVSRRNGR</sequence>
<feature type="transmembrane region" description="Helical" evidence="1">
    <location>
        <begin position="149"/>
        <end position="165"/>
    </location>
</feature>
<keyword evidence="1" id="KW-0812">Transmembrane</keyword>
<dbReference type="Proteomes" id="UP001196873">
    <property type="component" value="Unassembled WGS sequence"/>
</dbReference>
<feature type="transmembrane region" description="Helical" evidence="1">
    <location>
        <begin position="58"/>
        <end position="75"/>
    </location>
</feature>
<keyword evidence="1" id="KW-1133">Transmembrane helix</keyword>
<proteinExistence type="predicted"/>
<dbReference type="AlphaFoldDB" id="A0AAW4NQR8"/>